<reference evidence="2 3" key="1">
    <citation type="submission" date="2018-10" db="EMBL/GenBank/DDBJ databases">
        <title>Fifty Aureobasidium pullulans genomes reveal a recombining polyextremotolerant generalist.</title>
        <authorList>
            <person name="Gostincar C."/>
            <person name="Turk M."/>
            <person name="Zajc J."/>
            <person name="Gunde-Cimerman N."/>
        </authorList>
    </citation>
    <scope>NUCLEOTIDE SEQUENCE [LARGE SCALE GENOMIC DNA]</scope>
    <source>
        <strain evidence="2 3">EXF-6604</strain>
    </source>
</reference>
<name>A0A4S9LZE4_AURPU</name>
<organism evidence="2 3">
    <name type="scientific">Aureobasidium pullulans</name>
    <name type="common">Black yeast</name>
    <name type="synonym">Pullularia pullulans</name>
    <dbReference type="NCBI Taxonomy" id="5580"/>
    <lineage>
        <taxon>Eukaryota</taxon>
        <taxon>Fungi</taxon>
        <taxon>Dikarya</taxon>
        <taxon>Ascomycota</taxon>
        <taxon>Pezizomycotina</taxon>
        <taxon>Dothideomycetes</taxon>
        <taxon>Dothideomycetidae</taxon>
        <taxon>Dothideales</taxon>
        <taxon>Saccotheciaceae</taxon>
        <taxon>Aureobasidium</taxon>
    </lineage>
</organism>
<dbReference type="AlphaFoldDB" id="A0A4S9LZE4"/>
<accession>A0A4S9LZE4</accession>
<sequence length="216" mass="23747">MTSLNLQRPTNKTMTPIREDITIPVYSDMPAPPKMHSVHIEPVEVRLPSTPQREPSPEGQVVCKLAFDHPEQSDSTGPDLTEEPLTVSPEDSSTSIHPEELETNLLRKNSALETLDQLKALEQQKGQQQQGQATPPVPARDPLRNAPKKGWVAKLLSKLTCTHKDAANKSSKPAKPVKLARSLLSSWPDLSCLEDQADRLSQRAAARVPAVLLLVL</sequence>
<dbReference type="Proteomes" id="UP000306584">
    <property type="component" value="Unassembled WGS sequence"/>
</dbReference>
<dbReference type="EMBL" id="QZBD01000022">
    <property type="protein sequence ID" value="THY35447.1"/>
    <property type="molecule type" value="Genomic_DNA"/>
</dbReference>
<protein>
    <submittedName>
        <fullName evidence="2">Uncharacterized protein</fullName>
    </submittedName>
</protein>
<proteinExistence type="predicted"/>
<comment type="caution">
    <text evidence="2">The sequence shown here is derived from an EMBL/GenBank/DDBJ whole genome shotgun (WGS) entry which is preliminary data.</text>
</comment>
<feature type="region of interest" description="Disordered" evidence="1">
    <location>
        <begin position="69"/>
        <end position="98"/>
    </location>
</feature>
<evidence type="ECO:0000313" key="3">
    <source>
        <dbReference type="Proteomes" id="UP000306584"/>
    </source>
</evidence>
<evidence type="ECO:0000256" key="1">
    <source>
        <dbReference type="SAM" id="MobiDB-lite"/>
    </source>
</evidence>
<feature type="region of interest" description="Disordered" evidence="1">
    <location>
        <begin position="123"/>
        <end position="146"/>
    </location>
</feature>
<feature type="compositionally biased region" description="Low complexity" evidence="1">
    <location>
        <begin position="123"/>
        <end position="133"/>
    </location>
</feature>
<evidence type="ECO:0000313" key="2">
    <source>
        <dbReference type="EMBL" id="THY35447.1"/>
    </source>
</evidence>
<gene>
    <name evidence="2" type="ORF">D6D01_01303</name>
</gene>